<dbReference type="Proteomes" id="UP000324897">
    <property type="component" value="Unassembled WGS sequence"/>
</dbReference>
<feature type="compositionally biased region" description="Basic and acidic residues" evidence="1">
    <location>
        <begin position="102"/>
        <end position="124"/>
    </location>
</feature>
<gene>
    <name evidence="2" type="ORF">EJB05_37494</name>
</gene>
<sequence length="124" mass="12833">MNSAAGATESQPAAANPATGAVMDGLATFPRLVLKLSPKGPTSSRATTKSRRDVRRFGSATGSSSRAVWRLAGACSASSPQPPCRVARRVEGNLEAATTAELEGKAEGELEGKLEGKLEWHGRA</sequence>
<feature type="region of interest" description="Disordered" evidence="1">
    <location>
        <begin position="98"/>
        <end position="124"/>
    </location>
</feature>
<feature type="region of interest" description="Disordered" evidence="1">
    <location>
        <begin position="34"/>
        <end position="66"/>
    </location>
</feature>
<protein>
    <submittedName>
        <fullName evidence="2">Uncharacterized protein</fullName>
    </submittedName>
</protein>
<evidence type="ECO:0000256" key="1">
    <source>
        <dbReference type="SAM" id="MobiDB-lite"/>
    </source>
</evidence>
<accession>A0A5J9TTB2</accession>
<organism evidence="2 3">
    <name type="scientific">Eragrostis curvula</name>
    <name type="common">weeping love grass</name>
    <dbReference type="NCBI Taxonomy" id="38414"/>
    <lineage>
        <taxon>Eukaryota</taxon>
        <taxon>Viridiplantae</taxon>
        <taxon>Streptophyta</taxon>
        <taxon>Embryophyta</taxon>
        <taxon>Tracheophyta</taxon>
        <taxon>Spermatophyta</taxon>
        <taxon>Magnoliopsida</taxon>
        <taxon>Liliopsida</taxon>
        <taxon>Poales</taxon>
        <taxon>Poaceae</taxon>
        <taxon>PACMAD clade</taxon>
        <taxon>Chloridoideae</taxon>
        <taxon>Eragrostideae</taxon>
        <taxon>Eragrostidinae</taxon>
        <taxon>Eragrostis</taxon>
    </lineage>
</organism>
<evidence type="ECO:0000313" key="3">
    <source>
        <dbReference type="Proteomes" id="UP000324897"/>
    </source>
</evidence>
<evidence type="ECO:0000313" key="2">
    <source>
        <dbReference type="EMBL" id="TVU14048.1"/>
    </source>
</evidence>
<feature type="non-terminal residue" evidence="2">
    <location>
        <position position="1"/>
    </location>
</feature>
<proteinExistence type="predicted"/>
<keyword evidence="3" id="KW-1185">Reference proteome</keyword>
<comment type="caution">
    <text evidence="2">The sequence shown here is derived from an EMBL/GenBank/DDBJ whole genome shotgun (WGS) entry which is preliminary data.</text>
</comment>
<dbReference type="AlphaFoldDB" id="A0A5J9TTB2"/>
<reference evidence="2 3" key="1">
    <citation type="journal article" date="2019" name="Sci. Rep.">
        <title>A high-quality genome of Eragrostis curvula grass provides insights into Poaceae evolution and supports new strategies to enhance forage quality.</title>
        <authorList>
            <person name="Carballo J."/>
            <person name="Santos B.A.C.M."/>
            <person name="Zappacosta D."/>
            <person name="Garbus I."/>
            <person name="Selva J.P."/>
            <person name="Gallo C.A."/>
            <person name="Diaz A."/>
            <person name="Albertini E."/>
            <person name="Caccamo M."/>
            <person name="Echenique V."/>
        </authorList>
    </citation>
    <scope>NUCLEOTIDE SEQUENCE [LARGE SCALE GENOMIC DNA]</scope>
    <source>
        <strain evidence="3">cv. Victoria</strain>
        <tissue evidence="2">Leaf</tissue>
    </source>
</reference>
<name>A0A5J9TTB2_9POAL</name>
<dbReference type="EMBL" id="RWGY01000031">
    <property type="protein sequence ID" value="TVU14048.1"/>
    <property type="molecule type" value="Genomic_DNA"/>
</dbReference>
<dbReference type="Gramene" id="TVU14048">
    <property type="protein sequence ID" value="TVU14048"/>
    <property type="gene ID" value="EJB05_37494"/>
</dbReference>